<keyword evidence="8" id="KW-1185">Reference proteome</keyword>
<keyword evidence="4 5" id="KW-0862">Zinc</keyword>
<sequence>MSGSAEENMVAVKETSSSSSERPLAGSVLPDESKQCQSESGSLTKAVHADDADRRDLTEPRNIGADPAGDCKDREKKDCLDCRNCQCHKGCASESIKRRCSTSDIASILAANPFPLKKTLTSGKSLEKIDRINLANLVFNPNFKNSAGCVNLPVIRAGQNLAQKNAQRSTSKDVNNNLPDLNQQAAMDLLAQQLQPQSLDKLNVKLQQLARQRRLGSGSASDLDTGNDVSDLLQSLAAKNSGPNQNNALRYKTELCRSYEEGGECRFGAACTFAHGPEELRPVPRHPLYKTEFCRTYHQHGYCQYGTRCHFIHDIEEADRSAPLRGCKSWGRHDKLSGALLSLASSSGLLDSDGKQVSPSENDVLLANLRRLYALRMMNCQEKQAQDLNSHFSMSQPMAHQLALAHQQLTSGAPQHLPLSMTQPLPMEALQMGLQRAGQRASHMVSNNRIDSLASDYSGWSMAPSSPSYPGLSPFGSYQQFSPLPHHQAQAYQQYPFSATAPDLSAALANSNPYGMSQQSFANTVNVAHMLPEHAYANVNKGASNGNSAPVQMPNQVWPATSSEVPSVIDKELFGFGLESQNQNGAPSYPGYPQHQYYQSNANYGKQSSSNITGVYGEPSSKQRSSEPDLLSLINKSDKYMSDSKGLKTINEVSEPRDQSVRPKSSLKHHHHMNVMNSMS</sequence>
<dbReference type="Pfam" id="PF00642">
    <property type="entry name" value="zf-CCCH"/>
    <property type="match status" value="2"/>
</dbReference>
<accession>A0A8B7MZ33</accession>
<name>A0A8B7MZ33_HYAAZ</name>
<evidence type="ECO:0000313" key="9">
    <source>
        <dbReference type="RefSeq" id="XP_018006523.1"/>
    </source>
</evidence>
<dbReference type="PANTHER" id="PTHR12547">
    <property type="entry name" value="CCCH ZINC FINGER/TIS11-RELATED"/>
    <property type="match status" value="1"/>
</dbReference>
<dbReference type="InterPro" id="IPR045877">
    <property type="entry name" value="ZFP36-like"/>
</dbReference>
<dbReference type="Proteomes" id="UP000694843">
    <property type="component" value="Unplaced"/>
</dbReference>
<dbReference type="SUPFAM" id="SSF90229">
    <property type="entry name" value="CCCH zinc finger"/>
    <property type="match status" value="2"/>
</dbReference>
<dbReference type="SMART" id="SM00356">
    <property type="entry name" value="ZnF_C3H1"/>
    <property type="match status" value="2"/>
</dbReference>
<feature type="region of interest" description="Disordered" evidence="6">
    <location>
        <begin position="609"/>
        <end position="680"/>
    </location>
</feature>
<dbReference type="GO" id="GO:0008270">
    <property type="term" value="F:zinc ion binding"/>
    <property type="evidence" value="ECO:0007669"/>
    <property type="project" value="UniProtKB-KW"/>
</dbReference>
<evidence type="ECO:0000256" key="2">
    <source>
        <dbReference type="ARBA" id="ARBA00022737"/>
    </source>
</evidence>
<dbReference type="RefSeq" id="XP_018006523.1">
    <property type="nucleotide sequence ID" value="XM_018151034.2"/>
</dbReference>
<protein>
    <submittedName>
        <fullName evidence="9">Uncharacterized protein LOC108664446</fullName>
    </submittedName>
</protein>
<dbReference type="PROSITE" id="PS50103">
    <property type="entry name" value="ZF_C3H1"/>
    <property type="match status" value="2"/>
</dbReference>
<keyword evidence="3 5" id="KW-0863">Zinc-finger</keyword>
<dbReference type="Gene3D" id="4.10.1000.10">
    <property type="entry name" value="Zinc finger, CCCH-type"/>
    <property type="match status" value="2"/>
</dbReference>
<feature type="domain" description="C3H1-type" evidence="7">
    <location>
        <begin position="250"/>
        <end position="278"/>
    </location>
</feature>
<dbReference type="AlphaFoldDB" id="A0A8B7MZ33"/>
<feature type="compositionally biased region" description="Basic and acidic residues" evidence="6">
    <location>
        <begin position="636"/>
        <end position="646"/>
    </location>
</feature>
<keyword evidence="1 5" id="KW-0479">Metal-binding</keyword>
<feature type="domain" description="C3H1-type" evidence="7">
    <location>
        <begin position="288"/>
        <end position="316"/>
    </location>
</feature>
<feature type="compositionally biased region" description="Basic and acidic residues" evidence="6">
    <location>
        <begin position="47"/>
        <end position="59"/>
    </location>
</feature>
<dbReference type="KEGG" id="hazt:108664446"/>
<dbReference type="OrthoDB" id="410307at2759"/>
<dbReference type="InterPro" id="IPR000571">
    <property type="entry name" value="Znf_CCCH"/>
</dbReference>
<feature type="zinc finger region" description="C3H1-type" evidence="5">
    <location>
        <begin position="250"/>
        <end position="278"/>
    </location>
</feature>
<dbReference type="FunFam" id="4.10.1000.10:FF:000001">
    <property type="entry name" value="zinc finger CCCH domain-containing protein 15-like"/>
    <property type="match status" value="1"/>
</dbReference>
<dbReference type="FunFam" id="4.10.1000.10:FF:000002">
    <property type="entry name" value="Zinc finger protein 36, C3H1 type-like 1"/>
    <property type="match status" value="1"/>
</dbReference>
<evidence type="ECO:0000256" key="1">
    <source>
        <dbReference type="ARBA" id="ARBA00022723"/>
    </source>
</evidence>
<dbReference type="PANTHER" id="PTHR12547:SF18">
    <property type="entry name" value="PROTEIN TIS11"/>
    <property type="match status" value="1"/>
</dbReference>
<gene>
    <name evidence="9" type="primary">LOC108664446</name>
</gene>
<evidence type="ECO:0000259" key="7">
    <source>
        <dbReference type="PROSITE" id="PS50103"/>
    </source>
</evidence>
<feature type="zinc finger region" description="C3H1-type" evidence="5">
    <location>
        <begin position="288"/>
        <end position="316"/>
    </location>
</feature>
<dbReference type="GeneID" id="108664446"/>
<dbReference type="InterPro" id="IPR036855">
    <property type="entry name" value="Znf_CCCH_sf"/>
</dbReference>
<organism evidence="8 9">
    <name type="scientific">Hyalella azteca</name>
    <name type="common">Amphipod</name>
    <dbReference type="NCBI Taxonomy" id="294128"/>
    <lineage>
        <taxon>Eukaryota</taxon>
        <taxon>Metazoa</taxon>
        <taxon>Ecdysozoa</taxon>
        <taxon>Arthropoda</taxon>
        <taxon>Crustacea</taxon>
        <taxon>Multicrustacea</taxon>
        <taxon>Malacostraca</taxon>
        <taxon>Eumalacostraca</taxon>
        <taxon>Peracarida</taxon>
        <taxon>Amphipoda</taxon>
        <taxon>Senticaudata</taxon>
        <taxon>Talitrida</taxon>
        <taxon>Talitroidea</taxon>
        <taxon>Hyalellidae</taxon>
        <taxon>Hyalella</taxon>
    </lineage>
</organism>
<keyword evidence="2" id="KW-0677">Repeat</keyword>
<reference evidence="9" key="1">
    <citation type="submission" date="2025-08" db="UniProtKB">
        <authorList>
            <consortium name="RefSeq"/>
        </authorList>
    </citation>
    <scope>IDENTIFICATION</scope>
    <source>
        <tissue evidence="9">Whole organism</tissue>
    </source>
</reference>
<evidence type="ECO:0000256" key="5">
    <source>
        <dbReference type="PROSITE-ProRule" id="PRU00723"/>
    </source>
</evidence>
<dbReference type="GO" id="GO:0003729">
    <property type="term" value="F:mRNA binding"/>
    <property type="evidence" value="ECO:0007669"/>
    <property type="project" value="InterPro"/>
</dbReference>
<evidence type="ECO:0000313" key="8">
    <source>
        <dbReference type="Proteomes" id="UP000694843"/>
    </source>
</evidence>
<feature type="region of interest" description="Disordered" evidence="6">
    <location>
        <begin position="1"/>
        <end position="68"/>
    </location>
</feature>
<evidence type="ECO:0000256" key="6">
    <source>
        <dbReference type="SAM" id="MobiDB-lite"/>
    </source>
</evidence>
<evidence type="ECO:0000256" key="4">
    <source>
        <dbReference type="ARBA" id="ARBA00022833"/>
    </source>
</evidence>
<proteinExistence type="predicted"/>
<evidence type="ECO:0000256" key="3">
    <source>
        <dbReference type="ARBA" id="ARBA00022771"/>
    </source>
</evidence>